<comment type="subcellular location">
    <subcellularLocation>
        <location evidence="1">Membrane</location>
    </subcellularLocation>
</comment>
<evidence type="ECO:0000256" key="2">
    <source>
        <dbReference type="ARBA" id="ARBA00022692"/>
    </source>
</evidence>
<evidence type="ECO:0000256" key="3">
    <source>
        <dbReference type="ARBA" id="ARBA00022989"/>
    </source>
</evidence>
<evidence type="ECO:0000256" key="4">
    <source>
        <dbReference type="ARBA" id="ARBA00023136"/>
    </source>
</evidence>
<sequence>MFDELPDVVTTLVTAAVSVVLALVLVQIVHIVVRRIGRRAPLFDQLATRLHRPVQCLAVVLAVQGALHATTATGDWRGPLLHGVTVLVIASGAWVVGALLLVLEDTALARFRTDVENNKTARRVHTQITVVRRVTIAVVVVVAIGAVLVTFPAARAAGASLLASAGLLGVVAALAAQSVLGNVFAGIQLAFSDELRLDDVVVVENEWGRVEDITLSYVVLHLWDDRRLTLPTSYFTTKPFQNWTRNESALLGAVEIDVDWAVPTEEMRRELRHICEGTDLWDTRACILQVTDAIGGLVRVRALVTAKDAPTLFDLRCHVRERLVQWLRESYPEALPRSRADVTGIPGLRIDKVEGLNGHSIPEQPERVPGAGAAGRALPPGNVPDASRDARVFSGSVEGRERSAAFAGPTEEDHRP</sequence>
<dbReference type="PANTHER" id="PTHR30566:SF25">
    <property type="entry name" value="INNER MEMBRANE PROTEIN"/>
    <property type="match status" value="1"/>
</dbReference>
<evidence type="ECO:0000313" key="9">
    <source>
        <dbReference type="Proteomes" id="UP000184440"/>
    </source>
</evidence>
<dbReference type="Gene3D" id="1.10.287.1260">
    <property type="match status" value="1"/>
</dbReference>
<dbReference type="SUPFAM" id="SSF50182">
    <property type="entry name" value="Sm-like ribonucleoproteins"/>
    <property type="match status" value="1"/>
</dbReference>
<evidence type="ECO:0000259" key="7">
    <source>
        <dbReference type="Pfam" id="PF00924"/>
    </source>
</evidence>
<feature type="compositionally biased region" description="Low complexity" evidence="5">
    <location>
        <begin position="369"/>
        <end position="380"/>
    </location>
</feature>
<organism evidence="8 9">
    <name type="scientific">Cryptosporangium aurantiacum</name>
    <dbReference type="NCBI Taxonomy" id="134849"/>
    <lineage>
        <taxon>Bacteria</taxon>
        <taxon>Bacillati</taxon>
        <taxon>Actinomycetota</taxon>
        <taxon>Actinomycetes</taxon>
        <taxon>Cryptosporangiales</taxon>
        <taxon>Cryptosporangiaceae</taxon>
        <taxon>Cryptosporangium</taxon>
    </lineage>
</organism>
<dbReference type="EMBL" id="FRCS01000004">
    <property type="protein sequence ID" value="SHN29094.1"/>
    <property type="molecule type" value="Genomic_DNA"/>
</dbReference>
<feature type="domain" description="Mechanosensitive ion channel MscS" evidence="7">
    <location>
        <begin position="179"/>
        <end position="245"/>
    </location>
</feature>
<name>A0A1M7QDY4_9ACTN</name>
<evidence type="ECO:0000256" key="5">
    <source>
        <dbReference type="SAM" id="MobiDB-lite"/>
    </source>
</evidence>
<dbReference type="PANTHER" id="PTHR30566">
    <property type="entry name" value="YNAI-RELATED MECHANOSENSITIVE ION CHANNEL"/>
    <property type="match status" value="1"/>
</dbReference>
<reference evidence="8 9" key="1">
    <citation type="submission" date="2016-11" db="EMBL/GenBank/DDBJ databases">
        <authorList>
            <person name="Jaros S."/>
            <person name="Januszkiewicz K."/>
            <person name="Wedrychowicz H."/>
        </authorList>
    </citation>
    <scope>NUCLEOTIDE SEQUENCE [LARGE SCALE GENOMIC DNA]</scope>
    <source>
        <strain evidence="8 9">DSM 46144</strain>
    </source>
</reference>
<feature type="transmembrane region" description="Helical" evidence="6">
    <location>
        <begin position="130"/>
        <end position="151"/>
    </location>
</feature>
<dbReference type="InterPro" id="IPR006685">
    <property type="entry name" value="MscS_channel_2nd"/>
</dbReference>
<evidence type="ECO:0000313" key="8">
    <source>
        <dbReference type="EMBL" id="SHN29094.1"/>
    </source>
</evidence>
<dbReference type="InterPro" id="IPR010920">
    <property type="entry name" value="LSM_dom_sf"/>
</dbReference>
<dbReference type="Pfam" id="PF00924">
    <property type="entry name" value="MS_channel_2nd"/>
    <property type="match status" value="1"/>
</dbReference>
<feature type="transmembrane region" description="Helical" evidence="6">
    <location>
        <begin position="80"/>
        <end position="103"/>
    </location>
</feature>
<dbReference type="InterPro" id="IPR023408">
    <property type="entry name" value="MscS_beta-dom_sf"/>
</dbReference>
<dbReference type="Gene3D" id="2.30.30.60">
    <property type="match status" value="1"/>
</dbReference>
<keyword evidence="4 6" id="KW-0472">Membrane</keyword>
<dbReference type="GO" id="GO:0055085">
    <property type="term" value="P:transmembrane transport"/>
    <property type="evidence" value="ECO:0007669"/>
    <property type="project" value="InterPro"/>
</dbReference>
<dbReference type="RefSeq" id="WP_218617572.1">
    <property type="nucleotide sequence ID" value="NZ_FRCS01000004.1"/>
</dbReference>
<feature type="region of interest" description="Disordered" evidence="5">
    <location>
        <begin position="355"/>
        <end position="416"/>
    </location>
</feature>
<proteinExistence type="predicted"/>
<keyword evidence="3 6" id="KW-1133">Transmembrane helix</keyword>
<keyword evidence="9" id="KW-1185">Reference proteome</keyword>
<feature type="transmembrane region" description="Helical" evidence="6">
    <location>
        <begin position="54"/>
        <end position="74"/>
    </location>
</feature>
<dbReference type="STRING" id="134849.SAMN05443668_104533"/>
<gene>
    <name evidence="8" type="ORF">SAMN05443668_104533</name>
</gene>
<feature type="transmembrane region" description="Helical" evidence="6">
    <location>
        <begin position="12"/>
        <end position="33"/>
    </location>
</feature>
<dbReference type="AlphaFoldDB" id="A0A1M7QDY4"/>
<protein>
    <submittedName>
        <fullName evidence="8">Mechanosensitive ion channel</fullName>
    </submittedName>
</protein>
<dbReference type="GO" id="GO:0016020">
    <property type="term" value="C:membrane"/>
    <property type="evidence" value="ECO:0007669"/>
    <property type="project" value="UniProtKB-SubCell"/>
</dbReference>
<evidence type="ECO:0000256" key="1">
    <source>
        <dbReference type="ARBA" id="ARBA00004370"/>
    </source>
</evidence>
<dbReference type="Proteomes" id="UP000184440">
    <property type="component" value="Unassembled WGS sequence"/>
</dbReference>
<evidence type="ECO:0000256" key="6">
    <source>
        <dbReference type="SAM" id="Phobius"/>
    </source>
</evidence>
<accession>A0A1M7QDY4</accession>
<feature type="transmembrane region" description="Helical" evidence="6">
    <location>
        <begin position="157"/>
        <end position="176"/>
    </location>
</feature>
<keyword evidence="2 6" id="KW-0812">Transmembrane</keyword>